<dbReference type="Pfam" id="PF04754">
    <property type="entry name" value="Transposase_31"/>
    <property type="match status" value="1"/>
</dbReference>
<reference evidence="2 3" key="1">
    <citation type="journal article" date="2009" name="Appl. Environ. Microbiol.">
        <title>Community genomic and proteomic analyses of chemoautotrophic iron-oxidizing "Leptospirillum rubarum" (Group II) and "Leptospirillum ferrodiazotrophum" (Group III) bacteria in acid mine drainage biofilms.</title>
        <authorList>
            <person name="Goltsman D.S."/>
            <person name="Denef V.J."/>
            <person name="Singer S.W."/>
            <person name="VerBerkmoes N.C."/>
            <person name="Lefsrud M."/>
            <person name="Mueller R.S."/>
            <person name="Dick G.J."/>
            <person name="Sun C.L."/>
            <person name="Wheeler K.E."/>
            <person name="Zemla A."/>
            <person name="Baker B.J."/>
            <person name="Hauser L."/>
            <person name="Land M."/>
            <person name="Shah M.B."/>
            <person name="Thelen M.P."/>
            <person name="Hettich R.L."/>
            <person name="Banfield J.F."/>
        </authorList>
    </citation>
    <scope>NUCLEOTIDE SEQUENCE [LARGE SCALE GENOMIC DNA]</scope>
</reference>
<evidence type="ECO:0000313" key="3">
    <source>
        <dbReference type="Proteomes" id="UP000009374"/>
    </source>
</evidence>
<proteinExistence type="predicted"/>
<dbReference type="Proteomes" id="UP000009374">
    <property type="component" value="Unassembled WGS sequence"/>
</dbReference>
<dbReference type="PANTHER" id="PTHR34611:SF2">
    <property type="entry name" value="INACTIVE RECOMBINATION-PROMOTING NUCLEASE-LIKE PROTEIN RPNE-RELATED"/>
    <property type="match status" value="1"/>
</dbReference>
<dbReference type="GO" id="GO:0006310">
    <property type="term" value="P:DNA recombination"/>
    <property type="evidence" value="ECO:0007669"/>
    <property type="project" value="TreeGrafter"/>
</dbReference>
<gene>
    <name evidence="2" type="ORF">UBAL3_95450014</name>
</gene>
<evidence type="ECO:0000313" key="2">
    <source>
        <dbReference type="EMBL" id="EES51793.1"/>
    </source>
</evidence>
<feature type="domain" description="Transposase (putative) YhgA-like" evidence="1">
    <location>
        <begin position="43"/>
        <end position="248"/>
    </location>
</feature>
<dbReference type="InterPro" id="IPR006842">
    <property type="entry name" value="Transposase_31"/>
</dbReference>
<name>C6I013_9BACT</name>
<accession>C6I013</accession>
<protein>
    <recommendedName>
        <fullName evidence="1">Transposase (putative) YhgA-like domain-containing protein</fullName>
    </recommendedName>
</protein>
<dbReference type="EMBL" id="GG693884">
    <property type="protein sequence ID" value="EES51793.1"/>
    <property type="molecule type" value="Genomic_DNA"/>
</dbReference>
<keyword evidence="3" id="KW-1185">Reference proteome</keyword>
<dbReference type="InterPro" id="IPR051699">
    <property type="entry name" value="Rpn/YhgA-like_nuclease"/>
</dbReference>
<organism evidence="2 3">
    <name type="scientific">Leptospirillum ferrodiazotrophum</name>
    <dbReference type="NCBI Taxonomy" id="412449"/>
    <lineage>
        <taxon>Bacteria</taxon>
        <taxon>Pseudomonadati</taxon>
        <taxon>Nitrospirota</taxon>
        <taxon>Nitrospiria</taxon>
        <taxon>Nitrospirales</taxon>
        <taxon>Nitrospiraceae</taxon>
        <taxon>Leptospirillum</taxon>
    </lineage>
</organism>
<evidence type="ECO:0000259" key="1">
    <source>
        <dbReference type="Pfam" id="PF04754"/>
    </source>
</evidence>
<dbReference type="GO" id="GO:1990238">
    <property type="term" value="F:double-stranded DNA endonuclease activity"/>
    <property type="evidence" value="ECO:0007669"/>
    <property type="project" value="TreeGrafter"/>
</dbReference>
<dbReference type="PANTHER" id="PTHR34611">
    <property type="match status" value="1"/>
</dbReference>
<sequence length="352" mass="39225">MGKLLRTSRSIDFSVKIHESIVSDHPDSIQKPIRKAPMTTTPTPHDSFFKDVFGPGKANLPALLSLLDAPFASRIDPSSLTFLSGETIGEGLATSFRSDLVGSLLVADATVDGKPLEFVFLVEHKSSPARDIQFKLACLVTALWARFLREGKPPLPVVPILIHHGKSPWNQPLRLYETLGLRPELTTGMLDYALHVIDLTRIEDDEIRRKIPDPEPQVSLAAMKHIHDPLPAFLRVMADLLKEIEENRDILLSIGTNVIDYAVHVHPEVSPQEMLSLLTTITREDQSMYTVIDLLRDQGIEKGIEKGRQEGRQEDIEKLLSKGILSPQEIASALEVDRAWVEEIARKIAGKI</sequence>
<dbReference type="AlphaFoldDB" id="C6I013"/>